<dbReference type="InterPro" id="IPR036410">
    <property type="entry name" value="HSP_DnaJ_Cys-rich_dom_sf"/>
</dbReference>
<name>A0A8T0QL12_PANVG</name>
<comment type="caution">
    <text evidence="1">The sequence shown here is derived from an EMBL/GenBank/DDBJ whole genome shotgun (WGS) entry which is preliminary data.</text>
</comment>
<dbReference type="EMBL" id="CM029049">
    <property type="protein sequence ID" value="KAG2574325.1"/>
    <property type="molecule type" value="Genomic_DNA"/>
</dbReference>
<accession>A0A8T0QL12</accession>
<organism evidence="1 2">
    <name type="scientific">Panicum virgatum</name>
    <name type="common">Blackwell switchgrass</name>
    <dbReference type="NCBI Taxonomy" id="38727"/>
    <lineage>
        <taxon>Eukaryota</taxon>
        <taxon>Viridiplantae</taxon>
        <taxon>Streptophyta</taxon>
        <taxon>Embryophyta</taxon>
        <taxon>Tracheophyta</taxon>
        <taxon>Spermatophyta</taxon>
        <taxon>Magnoliopsida</taxon>
        <taxon>Liliopsida</taxon>
        <taxon>Poales</taxon>
        <taxon>Poaceae</taxon>
        <taxon>PACMAD clade</taxon>
        <taxon>Panicoideae</taxon>
        <taxon>Panicodae</taxon>
        <taxon>Paniceae</taxon>
        <taxon>Panicinae</taxon>
        <taxon>Panicum</taxon>
        <taxon>Panicum sect. Hiantes</taxon>
    </lineage>
</organism>
<reference evidence="1" key="1">
    <citation type="submission" date="2020-05" db="EMBL/GenBank/DDBJ databases">
        <title>WGS assembly of Panicum virgatum.</title>
        <authorList>
            <person name="Lovell J.T."/>
            <person name="Jenkins J."/>
            <person name="Shu S."/>
            <person name="Juenger T.E."/>
            <person name="Schmutz J."/>
        </authorList>
    </citation>
    <scope>NUCLEOTIDE SEQUENCE</scope>
    <source>
        <strain evidence="1">AP13</strain>
    </source>
</reference>
<dbReference type="SUPFAM" id="SSF57938">
    <property type="entry name" value="DnaJ/Hsp40 cysteine-rich domain"/>
    <property type="match status" value="1"/>
</dbReference>
<dbReference type="AlphaFoldDB" id="A0A8T0QL12"/>
<protein>
    <submittedName>
        <fullName evidence="1">Uncharacterized protein</fullName>
    </submittedName>
</protein>
<dbReference type="Proteomes" id="UP000823388">
    <property type="component" value="Chromosome 7K"/>
</dbReference>
<proteinExistence type="predicted"/>
<gene>
    <name evidence="1" type="ORF">PVAP13_7KG321850</name>
</gene>
<evidence type="ECO:0000313" key="2">
    <source>
        <dbReference type="Proteomes" id="UP000823388"/>
    </source>
</evidence>
<evidence type="ECO:0000313" key="1">
    <source>
        <dbReference type="EMBL" id="KAG2574325.1"/>
    </source>
</evidence>
<sequence length="44" mass="5063">MLPKGEWPHWCRICGGSGLDYCFLCHGTGEYREPMGFHFTVKSK</sequence>
<keyword evidence="2" id="KW-1185">Reference proteome</keyword>